<evidence type="ECO:0000313" key="3">
    <source>
        <dbReference type="Proteomes" id="UP000282323"/>
    </source>
</evidence>
<dbReference type="Proteomes" id="UP000282323">
    <property type="component" value="Unassembled WGS sequence"/>
</dbReference>
<keyword evidence="1" id="KW-0812">Transmembrane</keyword>
<dbReference type="GO" id="GO:0005886">
    <property type="term" value="C:plasma membrane"/>
    <property type="evidence" value="ECO:0007669"/>
    <property type="project" value="UniProtKB-SubCell"/>
</dbReference>
<protein>
    <submittedName>
        <fullName evidence="2">Copper ABC transporter permease</fullName>
    </submittedName>
</protein>
<feature type="transmembrane region" description="Helical" evidence="1">
    <location>
        <begin position="252"/>
        <end position="272"/>
    </location>
</feature>
<dbReference type="GO" id="GO:0140359">
    <property type="term" value="F:ABC-type transporter activity"/>
    <property type="evidence" value="ECO:0007669"/>
    <property type="project" value="InterPro"/>
</dbReference>
<evidence type="ECO:0000256" key="1">
    <source>
        <dbReference type="SAM" id="Phobius"/>
    </source>
</evidence>
<dbReference type="RefSeq" id="WP_124193771.1">
    <property type="nucleotide sequence ID" value="NZ_REGA01000001.1"/>
</dbReference>
<keyword evidence="1" id="KW-1133">Transmembrane helix</keyword>
<proteinExistence type="predicted"/>
<feature type="transmembrane region" description="Helical" evidence="1">
    <location>
        <begin position="98"/>
        <end position="120"/>
    </location>
</feature>
<gene>
    <name evidence="2" type="ORF">EA473_00865</name>
</gene>
<feature type="transmembrane region" description="Helical" evidence="1">
    <location>
        <begin position="132"/>
        <end position="152"/>
    </location>
</feature>
<feature type="transmembrane region" description="Helical" evidence="1">
    <location>
        <begin position="21"/>
        <end position="41"/>
    </location>
</feature>
<dbReference type="Pfam" id="PF12679">
    <property type="entry name" value="ABC2_membrane_2"/>
    <property type="match status" value="1"/>
</dbReference>
<feature type="transmembrane region" description="Helical" evidence="1">
    <location>
        <begin position="61"/>
        <end position="77"/>
    </location>
</feature>
<dbReference type="AlphaFoldDB" id="A0A3N6NFN8"/>
<sequence length="279" mass="30112">MSLATRIARNEIVGLARSRSTWIATALFAIVVLVMWVPWMGSPHLRTDDRPLLLAIGEVELWLPLFAVALGTLAISGSTSRRTDDRNGSFLEITLGALLGRGAVLGIASTVVVGLLAALVVGQLGTIRPTSLFGGLAAAILLGLAWLSPTVIASRICTTRRRALALLLGLYVSFRLLWQTTVVAFVSFVLTGRTTPDLEEPFLLASLEEPTWYLYVSRLNPFDAFSGALYYVPRAIEPLFGGSTTLPHLPNLFGLGTLLAWAVVPVAVVFLWQSRDRGA</sequence>
<feature type="transmembrane region" description="Helical" evidence="1">
    <location>
        <begin position="164"/>
        <end position="190"/>
    </location>
</feature>
<keyword evidence="1" id="KW-0472">Membrane</keyword>
<reference evidence="2 3" key="1">
    <citation type="submission" date="2018-10" db="EMBL/GenBank/DDBJ databases">
        <title>Natrarchaeobius chitinivorans gen. nov., sp. nov., and Natrarchaeobius haloalkaliphilus sp. nov., alkaliphilic, chitin-utilizing haloarchaea from hypersaline alkaline lakes.</title>
        <authorList>
            <person name="Sorokin D.Y."/>
            <person name="Elcheninov A.G."/>
            <person name="Kostrikina N.A."/>
            <person name="Bale N.J."/>
            <person name="Sinninghe Damste J.S."/>
            <person name="Khijniak T.V."/>
            <person name="Kublanov I.V."/>
            <person name="Toshchakov S.V."/>
        </authorList>
    </citation>
    <scope>NUCLEOTIDE SEQUENCE [LARGE SCALE GENOMIC DNA]</scope>
    <source>
        <strain evidence="2 3">AArcht4T</strain>
    </source>
</reference>
<comment type="caution">
    <text evidence="2">The sequence shown here is derived from an EMBL/GenBank/DDBJ whole genome shotgun (WGS) entry which is preliminary data.</text>
</comment>
<name>A0A3N6NFN8_NATCH</name>
<accession>A0A3N6NFN8</accession>
<keyword evidence="3" id="KW-1185">Reference proteome</keyword>
<organism evidence="2 3">
    <name type="scientific">Natrarchaeobius chitinivorans</name>
    <dbReference type="NCBI Taxonomy" id="1679083"/>
    <lineage>
        <taxon>Archaea</taxon>
        <taxon>Methanobacteriati</taxon>
        <taxon>Methanobacteriota</taxon>
        <taxon>Stenosarchaea group</taxon>
        <taxon>Halobacteria</taxon>
        <taxon>Halobacteriales</taxon>
        <taxon>Natrialbaceae</taxon>
        <taxon>Natrarchaeobius</taxon>
    </lineage>
</organism>
<dbReference type="EMBL" id="REGA01000001">
    <property type="protein sequence ID" value="RQG97792.1"/>
    <property type="molecule type" value="Genomic_DNA"/>
</dbReference>
<evidence type="ECO:0000313" key="2">
    <source>
        <dbReference type="EMBL" id="RQG97792.1"/>
    </source>
</evidence>
<dbReference type="OrthoDB" id="86287at2157"/>